<keyword evidence="10" id="KW-1185">Reference proteome</keyword>
<dbReference type="EMBL" id="JAOWKY010000001">
    <property type="protein sequence ID" value="MCV2867510.1"/>
    <property type="molecule type" value="Genomic_DNA"/>
</dbReference>
<evidence type="ECO:0000313" key="10">
    <source>
        <dbReference type="Proteomes" id="UP001652542"/>
    </source>
</evidence>
<dbReference type="Gene3D" id="3.90.1480.20">
    <property type="entry name" value="Glycosyl transferase family 29"/>
    <property type="match status" value="1"/>
</dbReference>
<keyword evidence="7" id="KW-0472">Membrane</keyword>
<gene>
    <name evidence="9" type="ORF">OEW28_02580</name>
</gene>
<keyword evidence="3" id="KW-0328">Glycosyltransferase</keyword>
<evidence type="ECO:0000256" key="2">
    <source>
        <dbReference type="ARBA" id="ARBA00004308"/>
    </source>
</evidence>
<evidence type="ECO:0000256" key="1">
    <source>
        <dbReference type="ARBA" id="ARBA00004167"/>
    </source>
</evidence>
<evidence type="ECO:0000256" key="3">
    <source>
        <dbReference type="ARBA" id="ARBA00022676"/>
    </source>
</evidence>
<dbReference type="InterPro" id="IPR038578">
    <property type="entry name" value="GT29-like_sf"/>
</dbReference>
<evidence type="ECO:0000256" key="6">
    <source>
        <dbReference type="ARBA" id="ARBA00022989"/>
    </source>
</evidence>
<evidence type="ECO:0000256" key="8">
    <source>
        <dbReference type="ARBA" id="ARBA00023180"/>
    </source>
</evidence>
<dbReference type="RefSeq" id="WP_263733156.1">
    <property type="nucleotide sequence ID" value="NZ_JAOWKY010000001.1"/>
</dbReference>
<keyword evidence="8" id="KW-0325">Glycoprotein</keyword>
<dbReference type="Pfam" id="PF00777">
    <property type="entry name" value="Glyco_transf_29"/>
    <property type="match status" value="1"/>
</dbReference>
<organism evidence="9 10">
    <name type="scientific">Albidovulum marisflavi</name>
    <dbReference type="NCBI Taxonomy" id="2984159"/>
    <lineage>
        <taxon>Bacteria</taxon>
        <taxon>Pseudomonadati</taxon>
        <taxon>Pseudomonadota</taxon>
        <taxon>Alphaproteobacteria</taxon>
        <taxon>Rhodobacterales</taxon>
        <taxon>Paracoccaceae</taxon>
        <taxon>Albidovulum</taxon>
    </lineage>
</organism>
<comment type="caution">
    <text evidence="9">The sequence shown here is derived from an EMBL/GenBank/DDBJ whole genome shotgun (WGS) entry which is preliminary data.</text>
</comment>
<accession>A0ABT2Z8Q1</accession>
<name>A0ABT2Z8Q1_9RHOB</name>
<sequence>MNRLRFLIARTLRQEAPISALSDPRPALMAELAGKRVALVGNARSLAQGHSGRAIDAADLVIRINRAPMPEAESHGTRTDWLALAVRPGAGDLARLAPSRILWMSHKRKRLPWGVANSPGFYLYPLGDWTRLRDALGAPPTTGLMMIDLLATSDLSALDLYGFDFFASLSLTGSRGAAQVPHDFAAEKAWVDALIARDPRIRLTAG</sequence>
<evidence type="ECO:0000313" key="9">
    <source>
        <dbReference type="EMBL" id="MCV2867510.1"/>
    </source>
</evidence>
<reference evidence="9 10" key="1">
    <citation type="submission" date="2022-10" db="EMBL/GenBank/DDBJ databases">
        <title>Defluviimonas sp. nov., isolated from ocean surface water.</title>
        <authorList>
            <person name="He W."/>
            <person name="Wang L."/>
            <person name="Zhang D.-F."/>
        </authorList>
    </citation>
    <scope>NUCLEOTIDE SEQUENCE [LARGE SCALE GENOMIC DNA]</scope>
    <source>
        <strain evidence="9 10">WL0002</strain>
    </source>
</reference>
<keyword evidence="5" id="KW-0812">Transmembrane</keyword>
<dbReference type="InterPro" id="IPR001675">
    <property type="entry name" value="Glyco_trans_29"/>
</dbReference>
<keyword evidence="4" id="KW-0808">Transferase</keyword>
<proteinExistence type="predicted"/>
<evidence type="ECO:0000256" key="7">
    <source>
        <dbReference type="ARBA" id="ARBA00023136"/>
    </source>
</evidence>
<protein>
    <submittedName>
        <fullName evidence="9">Glycosyltransferase family 29 protein</fullName>
    </submittedName>
</protein>
<comment type="subcellular location">
    <subcellularLocation>
        <location evidence="2">Endomembrane system</location>
    </subcellularLocation>
    <subcellularLocation>
        <location evidence="1">Membrane</location>
        <topology evidence="1">Single-pass membrane protein</topology>
    </subcellularLocation>
</comment>
<evidence type="ECO:0000256" key="5">
    <source>
        <dbReference type="ARBA" id="ARBA00022692"/>
    </source>
</evidence>
<keyword evidence="6" id="KW-1133">Transmembrane helix</keyword>
<evidence type="ECO:0000256" key="4">
    <source>
        <dbReference type="ARBA" id="ARBA00022679"/>
    </source>
</evidence>
<dbReference type="Proteomes" id="UP001652542">
    <property type="component" value="Unassembled WGS sequence"/>
</dbReference>